<proteinExistence type="predicted"/>
<dbReference type="AlphaFoldDB" id="A0A1H7YMU9"/>
<evidence type="ECO:0000256" key="1">
    <source>
        <dbReference type="ARBA" id="ARBA00022649"/>
    </source>
</evidence>
<keyword evidence="3" id="KW-1185">Reference proteome</keyword>
<accession>A0A1H7YMU9</accession>
<dbReference type="EMBL" id="FOBV01000003">
    <property type="protein sequence ID" value="SEM47566.1"/>
    <property type="molecule type" value="Genomic_DNA"/>
</dbReference>
<dbReference type="STRING" id="295069.SAMN05421856_103432"/>
<name>A0A1H7YMU9_9FLAO</name>
<protein>
    <submittedName>
        <fullName evidence="2">Plasmid stabilization system protein ParE</fullName>
    </submittedName>
</protein>
<dbReference type="OrthoDB" id="1098070at2"/>
<dbReference type="RefSeq" id="WP_089999633.1">
    <property type="nucleotide sequence ID" value="NZ_DAMCDB010000066.1"/>
</dbReference>
<dbReference type="Gene3D" id="3.30.2310.20">
    <property type="entry name" value="RelE-like"/>
    <property type="match status" value="1"/>
</dbReference>
<organism evidence="2 3">
    <name type="scientific">Chryseobacterium taichungense</name>
    <dbReference type="NCBI Taxonomy" id="295069"/>
    <lineage>
        <taxon>Bacteria</taxon>
        <taxon>Pseudomonadati</taxon>
        <taxon>Bacteroidota</taxon>
        <taxon>Flavobacteriia</taxon>
        <taxon>Flavobacteriales</taxon>
        <taxon>Weeksellaceae</taxon>
        <taxon>Chryseobacterium group</taxon>
        <taxon>Chryseobacterium</taxon>
    </lineage>
</organism>
<dbReference type="InterPro" id="IPR035093">
    <property type="entry name" value="RelE/ParE_toxin_dom_sf"/>
</dbReference>
<dbReference type="Proteomes" id="UP000199450">
    <property type="component" value="Unassembled WGS sequence"/>
</dbReference>
<dbReference type="Pfam" id="PF05016">
    <property type="entry name" value="ParE_toxin"/>
    <property type="match status" value="1"/>
</dbReference>
<sequence length="98" mass="11637">MAKKIIWTNKAKKELVEILKYWIERNKSNVFSIKLNNLISEQLKLISEFPESGKRTDIPNVSLKIIHKYLLYYEMDNDTIYILTIRHGSKNPETLKLK</sequence>
<keyword evidence="1" id="KW-1277">Toxin-antitoxin system</keyword>
<reference evidence="3" key="1">
    <citation type="submission" date="2016-10" db="EMBL/GenBank/DDBJ databases">
        <authorList>
            <person name="Varghese N."/>
            <person name="Submissions S."/>
        </authorList>
    </citation>
    <scope>NUCLEOTIDE SEQUENCE [LARGE SCALE GENOMIC DNA]</scope>
    <source>
        <strain evidence="3">DSM 17453</strain>
    </source>
</reference>
<evidence type="ECO:0000313" key="3">
    <source>
        <dbReference type="Proteomes" id="UP000199450"/>
    </source>
</evidence>
<dbReference type="InterPro" id="IPR007712">
    <property type="entry name" value="RelE/ParE_toxin"/>
</dbReference>
<evidence type="ECO:0000313" key="2">
    <source>
        <dbReference type="EMBL" id="SEM47566.1"/>
    </source>
</evidence>
<gene>
    <name evidence="2" type="ORF">SAMN05421856_103432</name>
</gene>